<evidence type="ECO:0000256" key="4">
    <source>
        <dbReference type="ARBA" id="ARBA00023180"/>
    </source>
</evidence>
<dbReference type="Gene3D" id="2.10.90.10">
    <property type="entry name" value="Cystine-knot cytokines"/>
    <property type="match status" value="1"/>
</dbReference>
<evidence type="ECO:0000256" key="3">
    <source>
        <dbReference type="ARBA" id="ARBA00023157"/>
    </source>
</evidence>
<reference evidence="7" key="1">
    <citation type="submission" date="2021-03" db="EMBL/GenBank/DDBJ databases">
        <title>Chromosome level genome of the anhydrobiotic midge Polypedilum vanderplanki.</title>
        <authorList>
            <person name="Yoshida Y."/>
            <person name="Kikawada T."/>
            <person name="Gusev O."/>
        </authorList>
    </citation>
    <scope>NUCLEOTIDE SEQUENCE</scope>
    <source>
        <strain evidence="7">NIAS01</strain>
        <tissue evidence="7">Whole body or cell culture</tissue>
    </source>
</reference>
<proteinExistence type="predicted"/>
<dbReference type="GO" id="GO:0045087">
    <property type="term" value="P:innate immune response"/>
    <property type="evidence" value="ECO:0007669"/>
    <property type="project" value="TreeGrafter"/>
</dbReference>
<dbReference type="AlphaFoldDB" id="A0A9J6C7J7"/>
<feature type="domain" description="Spaetzle" evidence="6">
    <location>
        <begin position="174"/>
        <end position="267"/>
    </location>
</feature>
<dbReference type="PANTHER" id="PTHR23199">
    <property type="entry name" value="NEUROTROPHIN 1-RELATED"/>
    <property type="match status" value="1"/>
</dbReference>
<keyword evidence="4" id="KW-0325">Glycoprotein</keyword>
<dbReference type="InterPro" id="IPR029034">
    <property type="entry name" value="Cystine-knot_cytokine"/>
</dbReference>
<dbReference type="GO" id="GO:0021556">
    <property type="term" value="P:central nervous system formation"/>
    <property type="evidence" value="ECO:0007669"/>
    <property type="project" value="TreeGrafter"/>
</dbReference>
<sequence>MKIIKILRAFALLIMLFVEYNFASPPPCGNSYGHQPCLYLPAPPHETPKCATKGATFCETIEGYPENLIRKLLKNYEKDILADETKVEFSAKKETPYKYNIPSYGHYHSHHGSFDYHGNFPGEAVSNETSRQIHPFLNETVPNASQQASSVSLDQFDDALSSKSKRQISSNREQLCEVRSNYINPQAALNVRTGNWMYIVNGIEQATQLVRTETCISTKCSNLCQLPLGYNSKCEQKYVQKRLVTLDPRGDKLFTDTFWFPSCCVCTLSIE</sequence>
<evidence type="ECO:0000256" key="2">
    <source>
        <dbReference type="ARBA" id="ARBA00022729"/>
    </source>
</evidence>
<dbReference type="FunFam" id="2.10.90.10:FF:000018">
    <property type="entry name" value="Spatzle 4"/>
    <property type="match status" value="1"/>
</dbReference>
<dbReference type="Proteomes" id="UP001107558">
    <property type="component" value="Chromosome 2"/>
</dbReference>
<keyword evidence="2 5" id="KW-0732">Signal</keyword>
<dbReference type="PANTHER" id="PTHR23199:SF16">
    <property type="entry name" value="PROTEIN SPAETZLE 5"/>
    <property type="match status" value="1"/>
</dbReference>
<evidence type="ECO:0000259" key="6">
    <source>
        <dbReference type="Pfam" id="PF16077"/>
    </source>
</evidence>
<dbReference type="InterPro" id="IPR032104">
    <property type="entry name" value="Spaetzle"/>
</dbReference>
<gene>
    <name evidence="7" type="ORF">PVAND_007747</name>
</gene>
<comment type="caution">
    <text evidence="7">The sequence shown here is derived from an EMBL/GenBank/DDBJ whole genome shotgun (WGS) entry which is preliminary data.</text>
</comment>
<name>A0A9J6C7J7_POLVA</name>
<dbReference type="OrthoDB" id="7933576at2759"/>
<comment type="subunit">
    <text evidence="1">Homodimer; disulfide-linked.</text>
</comment>
<evidence type="ECO:0000256" key="1">
    <source>
        <dbReference type="ARBA" id="ARBA00011748"/>
    </source>
</evidence>
<feature type="chain" id="PRO_5039896470" description="Spaetzle domain-containing protein" evidence="5">
    <location>
        <begin position="24"/>
        <end position="271"/>
    </location>
</feature>
<dbReference type="Pfam" id="PF16077">
    <property type="entry name" value="Spaetzle"/>
    <property type="match status" value="1"/>
</dbReference>
<dbReference type="GO" id="GO:0005121">
    <property type="term" value="F:Toll binding"/>
    <property type="evidence" value="ECO:0007669"/>
    <property type="project" value="TreeGrafter"/>
</dbReference>
<dbReference type="EMBL" id="JADBJN010000002">
    <property type="protein sequence ID" value="KAG5678041.1"/>
    <property type="molecule type" value="Genomic_DNA"/>
</dbReference>
<dbReference type="InterPro" id="IPR052444">
    <property type="entry name" value="Spz/Toll_ligand-like"/>
</dbReference>
<dbReference type="GO" id="GO:0008083">
    <property type="term" value="F:growth factor activity"/>
    <property type="evidence" value="ECO:0007669"/>
    <property type="project" value="TreeGrafter"/>
</dbReference>
<evidence type="ECO:0000313" key="8">
    <source>
        <dbReference type="Proteomes" id="UP001107558"/>
    </source>
</evidence>
<keyword evidence="8" id="KW-1185">Reference proteome</keyword>
<protein>
    <recommendedName>
        <fullName evidence="6">Spaetzle domain-containing protein</fullName>
    </recommendedName>
</protein>
<accession>A0A9J6C7J7</accession>
<keyword evidence="3" id="KW-1015">Disulfide bond</keyword>
<feature type="signal peptide" evidence="5">
    <location>
        <begin position="1"/>
        <end position="23"/>
    </location>
</feature>
<evidence type="ECO:0000313" key="7">
    <source>
        <dbReference type="EMBL" id="KAG5678041.1"/>
    </source>
</evidence>
<evidence type="ECO:0000256" key="5">
    <source>
        <dbReference type="SAM" id="SignalP"/>
    </source>
</evidence>
<dbReference type="GO" id="GO:0005615">
    <property type="term" value="C:extracellular space"/>
    <property type="evidence" value="ECO:0007669"/>
    <property type="project" value="UniProtKB-ARBA"/>
</dbReference>
<organism evidence="7 8">
    <name type="scientific">Polypedilum vanderplanki</name>
    <name type="common">Sleeping chironomid midge</name>
    <dbReference type="NCBI Taxonomy" id="319348"/>
    <lineage>
        <taxon>Eukaryota</taxon>
        <taxon>Metazoa</taxon>
        <taxon>Ecdysozoa</taxon>
        <taxon>Arthropoda</taxon>
        <taxon>Hexapoda</taxon>
        <taxon>Insecta</taxon>
        <taxon>Pterygota</taxon>
        <taxon>Neoptera</taxon>
        <taxon>Endopterygota</taxon>
        <taxon>Diptera</taxon>
        <taxon>Nematocera</taxon>
        <taxon>Chironomoidea</taxon>
        <taxon>Chironomidae</taxon>
        <taxon>Chironominae</taxon>
        <taxon>Polypedilum</taxon>
        <taxon>Polypedilum</taxon>
    </lineage>
</organism>
<dbReference type="SUPFAM" id="SSF57501">
    <property type="entry name" value="Cystine-knot cytokines"/>
    <property type="match status" value="1"/>
</dbReference>